<dbReference type="GO" id="GO:0000796">
    <property type="term" value="C:condensin complex"/>
    <property type="evidence" value="ECO:0007669"/>
    <property type="project" value="TreeGrafter"/>
</dbReference>
<dbReference type="EMBL" id="DS232966">
    <property type="protein sequence ID" value="EDS27081.1"/>
    <property type="molecule type" value="Genomic_DNA"/>
</dbReference>
<dbReference type="OrthoDB" id="436262at2759"/>
<reference evidence="4" key="2">
    <citation type="submission" date="2021-02" db="UniProtKB">
        <authorList>
            <consortium name="EnsemblMetazoa"/>
        </authorList>
    </citation>
    <scope>IDENTIFICATION</scope>
    <source>
        <strain evidence="4">JHB</strain>
    </source>
</reference>
<dbReference type="GO" id="GO:0007076">
    <property type="term" value="P:mitotic chromosome condensation"/>
    <property type="evidence" value="ECO:0007669"/>
    <property type="project" value="InterPro"/>
</dbReference>
<feature type="coiled-coil region" evidence="1">
    <location>
        <begin position="247"/>
        <end position="274"/>
    </location>
</feature>
<dbReference type="EnsemblMetazoa" id="CPIJ018421-RA">
    <property type="protein sequence ID" value="CPIJ018421-PA"/>
    <property type="gene ID" value="CPIJ018421"/>
</dbReference>
<keyword evidence="5" id="KW-1185">Reference proteome</keyword>
<dbReference type="GO" id="GO:0000779">
    <property type="term" value="C:condensed chromosome, centromeric region"/>
    <property type="evidence" value="ECO:0007669"/>
    <property type="project" value="TreeGrafter"/>
</dbReference>
<dbReference type="KEGG" id="cqu:CpipJ_CPIJ018421"/>
<dbReference type="InParanoid" id="B0XFW2"/>
<evidence type="ECO:0000256" key="2">
    <source>
        <dbReference type="SAM" id="SignalP"/>
    </source>
</evidence>
<feature type="chain" id="PRO_5011409372" evidence="2">
    <location>
        <begin position="20"/>
        <end position="565"/>
    </location>
</feature>
<dbReference type="GO" id="GO:0042393">
    <property type="term" value="F:histone binding"/>
    <property type="evidence" value="ECO:0007669"/>
    <property type="project" value="TreeGrafter"/>
</dbReference>
<protein>
    <submittedName>
        <fullName evidence="3 4">Condensin</fullName>
    </submittedName>
</protein>
<dbReference type="HOGENOM" id="CLU_482565_0_0_1"/>
<name>B0XFW2_CULQU</name>
<dbReference type="PANTHER" id="PTHR14222">
    <property type="entry name" value="CONDENSIN"/>
    <property type="match status" value="1"/>
</dbReference>
<dbReference type="STRING" id="7176.B0XFW2"/>
<proteinExistence type="predicted"/>
<dbReference type="VEuPathDB" id="VectorBase:CQUJHB000172"/>
<reference evidence="3" key="1">
    <citation type="submission" date="2007-03" db="EMBL/GenBank/DDBJ databases">
        <title>Annotation of Culex pipiens quinquefasciatus.</title>
        <authorList>
            <consortium name="The Broad Institute Genome Sequencing Platform"/>
            <person name="Atkinson P.W."/>
            <person name="Hemingway J."/>
            <person name="Christensen B.M."/>
            <person name="Higgs S."/>
            <person name="Kodira C."/>
            <person name="Hannick L."/>
            <person name="Megy K."/>
            <person name="O'Leary S."/>
            <person name="Pearson M."/>
            <person name="Haas B.J."/>
            <person name="Mauceli E."/>
            <person name="Wortman J.R."/>
            <person name="Lee N.H."/>
            <person name="Guigo R."/>
            <person name="Stanke M."/>
            <person name="Alvarado L."/>
            <person name="Amedeo P."/>
            <person name="Antoine C.H."/>
            <person name="Arensburger P."/>
            <person name="Bidwell S.L."/>
            <person name="Crawford M."/>
            <person name="Camaro F."/>
            <person name="Devon K."/>
            <person name="Engels R."/>
            <person name="Hammond M."/>
            <person name="Howarth C."/>
            <person name="Koehrsen M."/>
            <person name="Lawson D."/>
            <person name="Montgomery P."/>
            <person name="Nene V."/>
            <person name="Nusbaum C."/>
            <person name="Puiu D."/>
            <person name="Romero-Severson J."/>
            <person name="Severson D.W."/>
            <person name="Shumway M."/>
            <person name="Sisk P."/>
            <person name="Stolte C."/>
            <person name="Zeng Q."/>
            <person name="Eisenstadt E."/>
            <person name="Fraser-Liggett C."/>
            <person name="Strausberg R."/>
            <person name="Galagan J."/>
            <person name="Birren B."/>
            <person name="Collins F.H."/>
        </authorList>
    </citation>
    <scope>NUCLEOTIDE SEQUENCE [LARGE SCALE GENOMIC DNA]</scope>
    <source>
        <strain evidence="3">JHB</strain>
    </source>
</reference>
<dbReference type="GO" id="GO:0010032">
    <property type="term" value="P:meiotic chromosome condensation"/>
    <property type="evidence" value="ECO:0007669"/>
    <property type="project" value="TreeGrafter"/>
</dbReference>
<dbReference type="Proteomes" id="UP000002320">
    <property type="component" value="Unassembled WGS sequence"/>
</dbReference>
<evidence type="ECO:0000256" key="1">
    <source>
        <dbReference type="SAM" id="Coils"/>
    </source>
</evidence>
<dbReference type="InterPro" id="IPR016024">
    <property type="entry name" value="ARM-type_fold"/>
</dbReference>
<dbReference type="eggNOG" id="KOG0414">
    <property type="taxonomic scope" value="Eukaryota"/>
</dbReference>
<sequence>MFVHYVLYTIWFVLGPVAAVKRCHLSDCAIRAESNCSYNDLTGIELPLHYAPVKRNGPMIKNPDHLFNLLVNPQEKDCVSLDISTSAGSELELFVSVQCGMDFSSTFSVAYATKFRTQIEPQVFTAPLSCIKPDVTTDNLIKKCGIFAHERLRLTFLDNGAQLLIEEMAARAPKGASVMLKKAKYGSPKGCRCLRVCIASIYLVLIKELVERLNVDTTDSQTAKHMSQLLELGMLDAKLIIPHLSTMSDELRNLESYEELADELKETRDDILHDLFNHTMDVSAHVRSKVLQIRHCIQGQNAVPLSWQHQVLEGTVERLEDKSLLVRKNSIALIKTSLEHNPFSAKLSLADLCRQYGTEDCQPQEIRNKMQCVFYMMFLKVYYVKTRHGPKLNEEFQKKETRNHFGRGAYAARHGDVQVPNGCVRSASAYLFGIKGIESGVQHNEQFRCRADELYDALTRQDVVQHLRRVMLREREFVPEACFELNLNFVKCDKIIGVRHALINQRSHKLQITGVIQLRRFLSQAISSQAEYLIDDVHRMAKMELASQMLPLCWMGRTTLINLLL</sequence>
<keyword evidence="1" id="KW-0175">Coiled coil</keyword>
<gene>
    <name evidence="4" type="primary">6052236</name>
    <name evidence="3" type="ORF">CpipJ_CPIJ018421</name>
</gene>
<organism>
    <name type="scientific">Culex quinquefasciatus</name>
    <name type="common">Southern house mosquito</name>
    <name type="synonym">Culex pungens</name>
    <dbReference type="NCBI Taxonomy" id="7176"/>
    <lineage>
        <taxon>Eukaryota</taxon>
        <taxon>Metazoa</taxon>
        <taxon>Ecdysozoa</taxon>
        <taxon>Arthropoda</taxon>
        <taxon>Hexapoda</taxon>
        <taxon>Insecta</taxon>
        <taxon>Pterygota</taxon>
        <taxon>Neoptera</taxon>
        <taxon>Endopterygota</taxon>
        <taxon>Diptera</taxon>
        <taxon>Nematocera</taxon>
        <taxon>Culicoidea</taxon>
        <taxon>Culicidae</taxon>
        <taxon>Culicinae</taxon>
        <taxon>Culicini</taxon>
        <taxon>Culex</taxon>
        <taxon>Culex</taxon>
    </lineage>
</organism>
<dbReference type="PANTHER" id="PTHR14222:SF2">
    <property type="entry name" value="CONDENSIN COMPLEX SUBUNIT 1"/>
    <property type="match status" value="1"/>
</dbReference>
<accession>B0XFW2</accession>
<dbReference type="SUPFAM" id="SSF48371">
    <property type="entry name" value="ARM repeat"/>
    <property type="match status" value="1"/>
</dbReference>
<evidence type="ECO:0000313" key="4">
    <source>
        <dbReference type="EnsemblMetazoa" id="CPIJ018421-PA"/>
    </source>
</evidence>
<dbReference type="AlphaFoldDB" id="B0XFW2"/>
<evidence type="ECO:0000313" key="3">
    <source>
        <dbReference type="EMBL" id="EDS27081.1"/>
    </source>
</evidence>
<keyword evidence="2" id="KW-0732">Signal</keyword>
<evidence type="ECO:0000313" key="5">
    <source>
        <dbReference type="Proteomes" id="UP000002320"/>
    </source>
</evidence>
<dbReference type="InterPro" id="IPR026971">
    <property type="entry name" value="CND1/NCAPD3"/>
</dbReference>
<dbReference type="VEuPathDB" id="VectorBase:CPIJ018421"/>
<feature type="signal peptide" evidence="2">
    <location>
        <begin position="1"/>
        <end position="19"/>
    </location>
</feature>